<evidence type="ECO:0000313" key="2">
    <source>
        <dbReference type="Proteomes" id="UP001205185"/>
    </source>
</evidence>
<dbReference type="RefSeq" id="WP_253887046.1">
    <property type="nucleotide sequence ID" value="NZ_BAAAVB010000013.1"/>
</dbReference>
<dbReference type="Proteomes" id="UP001205185">
    <property type="component" value="Unassembled WGS sequence"/>
</dbReference>
<dbReference type="SUPFAM" id="SSF53756">
    <property type="entry name" value="UDP-Glycosyltransferase/glycogen phosphorylase"/>
    <property type="match status" value="1"/>
</dbReference>
<sequence>MVALSHEVERGRLAVAVPGAVDRAVVIGDPRWDRMLASVAHRPRFRAALGVGEHQDLVVVSSTWRAESLFGSWPDLLRQLLAELPVDRYRVAAVLHPHLWFAHGPHQVRLWLADCLRSGLVLIPPAEGWAAALIAADVVVGDHGAVTCYGAALDKPVVLASFPAEEVAVGSAADRLGSLAPVLHRRASLRTQLESAQAGFAPGRFDPVAELVTSAPARRSPG</sequence>
<dbReference type="EMBL" id="JAMTCO010000006">
    <property type="protein sequence ID" value="MCP2270056.1"/>
    <property type="molecule type" value="Genomic_DNA"/>
</dbReference>
<comment type="caution">
    <text evidence="1">The sequence shown here is derived from an EMBL/GenBank/DDBJ whole genome shotgun (WGS) entry which is preliminary data.</text>
</comment>
<gene>
    <name evidence="1" type="ORF">LV75_002557</name>
</gene>
<accession>A0ABT1IBP8</accession>
<proteinExistence type="predicted"/>
<dbReference type="Gene3D" id="3.40.50.12580">
    <property type="match status" value="1"/>
</dbReference>
<protein>
    <recommendedName>
        <fullName evidence="3">CDP-glycerol:poly(Glycerophosphate) glycerophosphotransferase</fullName>
    </recommendedName>
</protein>
<evidence type="ECO:0008006" key="3">
    <source>
        <dbReference type="Google" id="ProtNLM"/>
    </source>
</evidence>
<name>A0ABT1IBP8_9PSEU</name>
<organism evidence="1 2">
    <name type="scientific">Actinokineospora diospyrosa</name>
    <dbReference type="NCBI Taxonomy" id="103728"/>
    <lineage>
        <taxon>Bacteria</taxon>
        <taxon>Bacillati</taxon>
        <taxon>Actinomycetota</taxon>
        <taxon>Actinomycetes</taxon>
        <taxon>Pseudonocardiales</taxon>
        <taxon>Pseudonocardiaceae</taxon>
        <taxon>Actinokineospora</taxon>
    </lineage>
</organism>
<reference evidence="1 2" key="1">
    <citation type="submission" date="2022-06" db="EMBL/GenBank/DDBJ databases">
        <title>Genomic Encyclopedia of Archaeal and Bacterial Type Strains, Phase II (KMG-II): from individual species to whole genera.</title>
        <authorList>
            <person name="Goeker M."/>
        </authorList>
    </citation>
    <scope>NUCLEOTIDE SEQUENCE [LARGE SCALE GENOMIC DNA]</scope>
    <source>
        <strain evidence="1 2">DSM 44255</strain>
    </source>
</reference>
<evidence type="ECO:0000313" key="1">
    <source>
        <dbReference type="EMBL" id="MCP2270056.1"/>
    </source>
</evidence>
<keyword evidence="2" id="KW-1185">Reference proteome</keyword>
<dbReference type="InterPro" id="IPR043148">
    <property type="entry name" value="TagF_C"/>
</dbReference>